<gene>
    <name evidence="5" type="ORF">J421_4811</name>
</gene>
<dbReference type="Pfam" id="PF00005">
    <property type="entry name" value="ABC_tran"/>
    <property type="match status" value="1"/>
</dbReference>
<dbReference type="InterPro" id="IPR027417">
    <property type="entry name" value="P-loop_NTPase"/>
</dbReference>
<sequence>MSRDPSVLVADGVGKWFGSRRVLAAATLRAVPNEVRVLLGRNGAGKSTLLKIAAGWLQPDSGVVHFAGRAYLRPSLSRLARHGLFYLADHDLLFPTLTVRHQLELLRRRFDGGDVDEALTLAGVAALAERVPPSLSGGELRRAEFAAALVRRPRCLLADEPFRGVAPRDAEALVAVVRRLARDGCAVVATGHEVPTLFEAADHVTWCTGGMTYDLGPPDAARAHHDFRREYLGPRAS</sequence>
<evidence type="ECO:0000256" key="2">
    <source>
        <dbReference type="ARBA" id="ARBA00022741"/>
    </source>
</evidence>
<proteinExistence type="predicted"/>
<dbReference type="Gene3D" id="3.40.50.300">
    <property type="entry name" value="P-loop containing nucleotide triphosphate hydrolases"/>
    <property type="match status" value="1"/>
</dbReference>
<dbReference type="OrthoDB" id="9805514at2"/>
<dbReference type="AlphaFoldDB" id="W0RNN0"/>
<dbReference type="PROSITE" id="PS50893">
    <property type="entry name" value="ABC_TRANSPORTER_2"/>
    <property type="match status" value="1"/>
</dbReference>
<dbReference type="KEGG" id="gba:J421_4811"/>
<dbReference type="GO" id="GO:0016887">
    <property type="term" value="F:ATP hydrolysis activity"/>
    <property type="evidence" value="ECO:0007669"/>
    <property type="project" value="InterPro"/>
</dbReference>
<geneLocation type="plasmid" evidence="5 6">
    <name>1</name>
</geneLocation>
<dbReference type="InterPro" id="IPR003439">
    <property type="entry name" value="ABC_transporter-like_ATP-bd"/>
</dbReference>
<dbReference type="InterPro" id="IPR017871">
    <property type="entry name" value="ABC_transporter-like_CS"/>
</dbReference>
<dbReference type="SUPFAM" id="SSF52540">
    <property type="entry name" value="P-loop containing nucleoside triphosphate hydrolases"/>
    <property type="match status" value="1"/>
</dbReference>
<keyword evidence="3" id="KW-0067">ATP-binding</keyword>
<keyword evidence="6" id="KW-1185">Reference proteome</keyword>
<keyword evidence="1" id="KW-0813">Transport</keyword>
<dbReference type="PROSITE" id="PS00211">
    <property type="entry name" value="ABC_TRANSPORTER_1"/>
    <property type="match status" value="1"/>
</dbReference>
<keyword evidence="5" id="KW-0614">Plasmid</keyword>
<name>W0RNN0_9BACT</name>
<dbReference type="EMBL" id="CP007129">
    <property type="protein sequence ID" value="AHG92346.1"/>
    <property type="molecule type" value="Genomic_DNA"/>
</dbReference>
<organism evidence="5 6">
    <name type="scientific">Gemmatirosa kalamazoonensis</name>
    <dbReference type="NCBI Taxonomy" id="861299"/>
    <lineage>
        <taxon>Bacteria</taxon>
        <taxon>Pseudomonadati</taxon>
        <taxon>Gemmatimonadota</taxon>
        <taxon>Gemmatimonadia</taxon>
        <taxon>Gemmatimonadales</taxon>
        <taxon>Gemmatimonadaceae</taxon>
        <taxon>Gemmatirosa</taxon>
    </lineage>
</organism>
<keyword evidence="2" id="KW-0547">Nucleotide-binding</keyword>
<dbReference type="InterPro" id="IPR051120">
    <property type="entry name" value="ABC_AA/LPS_Transport"/>
</dbReference>
<feature type="domain" description="ABC transporter" evidence="4">
    <location>
        <begin position="8"/>
        <end position="234"/>
    </location>
</feature>
<evidence type="ECO:0000313" key="6">
    <source>
        <dbReference type="Proteomes" id="UP000019151"/>
    </source>
</evidence>
<evidence type="ECO:0000313" key="5">
    <source>
        <dbReference type="EMBL" id="AHG92346.1"/>
    </source>
</evidence>
<dbReference type="GO" id="GO:0005524">
    <property type="term" value="F:ATP binding"/>
    <property type="evidence" value="ECO:0007669"/>
    <property type="project" value="UniProtKB-KW"/>
</dbReference>
<dbReference type="PANTHER" id="PTHR45772">
    <property type="entry name" value="CONSERVED COMPONENT OF ABC TRANSPORTER FOR NATURAL AMINO ACIDS-RELATED"/>
    <property type="match status" value="1"/>
</dbReference>
<dbReference type="Proteomes" id="UP000019151">
    <property type="component" value="Plasmid 1"/>
</dbReference>
<dbReference type="GO" id="GO:0005886">
    <property type="term" value="C:plasma membrane"/>
    <property type="evidence" value="ECO:0007669"/>
    <property type="project" value="TreeGrafter"/>
</dbReference>
<evidence type="ECO:0000259" key="4">
    <source>
        <dbReference type="PROSITE" id="PS50893"/>
    </source>
</evidence>
<reference evidence="5 6" key="1">
    <citation type="journal article" date="2014" name="Genome Announc.">
        <title>Genome Sequence and Methylome of Soil Bacterium Gemmatirosa kalamazoonensis KBS708T, a Member of the Rarely Cultivated Gemmatimonadetes Phylum.</title>
        <authorList>
            <person name="Debruyn J.M."/>
            <person name="Radosevich M."/>
            <person name="Wommack K.E."/>
            <person name="Polson S.W."/>
            <person name="Hauser L.J."/>
            <person name="Fawaz M.N."/>
            <person name="Korlach J."/>
            <person name="Tsai Y.C."/>
        </authorList>
    </citation>
    <scope>NUCLEOTIDE SEQUENCE [LARGE SCALE GENOMIC DNA]</scope>
    <source>
        <strain evidence="5 6">KBS708</strain>
        <plasmid evidence="6">Plasmid 1</plasmid>
    </source>
</reference>
<evidence type="ECO:0000256" key="3">
    <source>
        <dbReference type="ARBA" id="ARBA00022840"/>
    </source>
</evidence>
<evidence type="ECO:0000256" key="1">
    <source>
        <dbReference type="ARBA" id="ARBA00022448"/>
    </source>
</evidence>
<dbReference type="PANTHER" id="PTHR45772:SF10">
    <property type="entry name" value="LIPOPOLYSACCHARIDE EXPORT SYSTEM ATP-BINDING PROTEIN LPTB"/>
    <property type="match status" value="1"/>
</dbReference>
<dbReference type="SMART" id="SM00382">
    <property type="entry name" value="AAA"/>
    <property type="match status" value="1"/>
</dbReference>
<dbReference type="HOGENOM" id="CLU_000604_1_2_0"/>
<protein>
    <submittedName>
        <fullName evidence="5">ABC transporter related protein</fullName>
    </submittedName>
</protein>
<dbReference type="InterPro" id="IPR003593">
    <property type="entry name" value="AAA+_ATPase"/>
</dbReference>
<dbReference type="InParanoid" id="W0RNN0"/>
<dbReference type="RefSeq" id="WP_025413690.1">
    <property type="nucleotide sequence ID" value="NZ_CP007129.1"/>
</dbReference>
<accession>W0RNN0</accession>